<dbReference type="RefSeq" id="WP_377022353.1">
    <property type="nucleotide sequence ID" value="NZ_JBHLTS010000021.1"/>
</dbReference>
<accession>A0ABV6L4U7</accession>
<reference evidence="2 3" key="1">
    <citation type="submission" date="2024-09" db="EMBL/GenBank/DDBJ databases">
        <authorList>
            <person name="Sun Q."/>
            <person name="Mori K."/>
        </authorList>
    </citation>
    <scope>NUCLEOTIDE SEQUENCE [LARGE SCALE GENOMIC DNA]</scope>
    <source>
        <strain evidence="2 3">NCAIM B.02415</strain>
    </source>
</reference>
<dbReference type="Gene3D" id="3.40.50.300">
    <property type="entry name" value="P-loop containing nucleotide triphosphate hydrolases"/>
    <property type="match status" value="1"/>
</dbReference>
<dbReference type="InterPro" id="IPR041685">
    <property type="entry name" value="AAA_GajA/Old/RecF-like"/>
</dbReference>
<evidence type="ECO:0000259" key="1">
    <source>
        <dbReference type="Pfam" id="PF13175"/>
    </source>
</evidence>
<gene>
    <name evidence="2" type="ORF">ACFFGT_09845</name>
</gene>
<evidence type="ECO:0000313" key="3">
    <source>
        <dbReference type="Proteomes" id="UP001589828"/>
    </source>
</evidence>
<dbReference type="Proteomes" id="UP001589828">
    <property type="component" value="Unassembled WGS sequence"/>
</dbReference>
<dbReference type="InterPro" id="IPR027417">
    <property type="entry name" value="P-loop_NTPase"/>
</dbReference>
<feature type="domain" description="Endonuclease GajA/Old nuclease/RecF-like AAA" evidence="1">
    <location>
        <begin position="23"/>
        <end position="143"/>
    </location>
</feature>
<dbReference type="EMBL" id="JBHLTS010000021">
    <property type="protein sequence ID" value="MFC0514505.1"/>
    <property type="molecule type" value="Genomic_DNA"/>
</dbReference>
<sequence>MKQHTGFEDQESAYNILLKKVEILQQAIAAEADREIKEINRELSRMIGQVFPNYKVDFDPRTAEGIDKTISLFKGDAQLLMGSEDGYMSSIEKQGSCARRTLLWSALKYISETKSKKNDDGTPVRPHLLLLDEPEICLHPNAIREACNVL</sequence>
<evidence type="ECO:0000313" key="2">
    <source>
        <dbReference type="EMBL" id="MFC0514505.1"/>
    </source>
</evidence>
<protein>
    <submittedName>
        <fullName evidence="2">AAA family ATPase</fullName>
    </submittedName>
</protein>
<dbReference type="Pfam" id="PF13175">
    <property type="entry name" value="AAA_15"/>
    <property type="match status" value="1"/>
</dbReference>
<dbReference type="SUPFAM" id="SSF52540">
    <property type="entry name" value="P-loop containing nucleoside triphosphate hydrolases"/>
    <property type="match status" value="1"/>
</dbReference>
<comment type="caution">
    <text evidence="2">The sequence shown here is derived from an EMBL/GenBank/DDBJ whole genome shotgun (WGS) entry which is preliminary data.</text>
</comment>
<keyword evidence="3" id="KW-1185">Reference proteome</keyword>
<proteinExistence type="predicted"/>
<organism evidence="2 3">
    <name type="scientific">Mucilaginibacter angelicae</name>
    <dbReference type="NCBI Taxonomy" id="869718"/>
    <lineage>
        <taxon>Bacteria</taxon>
        <taxon>Pseudomonadati</taxon>
        <taxon>Bacteroidota</taxon>
        <taxon>Sphingobacteriia</taxon>
        <taxon>Sphingobacteriales</taxon>
        <taxon>Sphingobacteriaceae</taxon>
        <taxon>Mucilaginibacter</taxon>
    </lineage>
</organism>
<name>A0ABV6L4U7_9SPHI</name>